<proteinExistence type="predicted"/>
<organism evidence="2">
    <name type="scientific">marine sediment metagenome</name>
    <dbReference type="NCBI Taxonomy" id="412755"/>
    <lineage>
        <taxon>unclassified sequences</taxon>
        <taxon>metagenomes</taxon>
        <taxon>ecological metagenomes</taxon>
    </lineage>
</organism>
<protein>
    <submittedName>
        <fullName evidence="2">Uncharacterized protein</fullName>
    </submittedName>
</protein>
<gene>
    <name evidence="2" type="ORF">S01H1_57985</name>
</gene>
<evidence type="ECO:0000313" key="2">
    <source>
        <dbReference type="EMBL" id="GAG16078.1"/>
    </source>
</evidence>
<feature type="region of interest" description="Disordered" evidence="1">
    <location>
        <begin position="1"/>
        <end position="29"/>
    </location>
</feature>
<dbReference type="EMBL" id="BARS01037850">
    <property type="protein sequence ID" value="GAG16078.1"/>
    <property type="molecule type" value="Genomic_DNA"/>
</dbReference>
<evidence type="ECO:0000256" key="1">
    <source>
        <dbReference type="SAM" id="MobiDB-lite"/>
    </source>
</evidence>
<comment type="caution">
    <text evidence="2">The sequence shown here is derived from an EMBL/GenBank/DDBJ whole genome shotgun (WGS) entry which is preliminary data.</text>
</comment>
<reference evidence="2" key="1">
    <citation type="journal article" date="2014" name="Front. Microbiol.">
        <title>High frequency of phylogenetically diverse reductive dehalogenase-homologous genes in deep subseafloor sedimentary metagenomes.</title>
        <authorList>
            <person name="Kawai M."/>
            <person name="Futagami T."/>
            <person name="Toyoda A."/>
            <person name="Takaki Y."/>
            <person name="Nishi S."/>
            <person name="Hori S."/>
            <person name="Arai W."/>
            <person name="Tsubouchi T."/>
            <person name="Morono Y."/>
            <person name="Uchiyama I."/>
            <person name="Ito T."/>
            <person name="Fujiyama A."/>
            <person name="Inagaki F."/>
            <person name="Takami H."/>
        </authorList>
    </citation>
    <scope>NUCLEOTIDE SEQUENCE</scope>
    <source>
        <strain evidence="2">Expedition CK06-06</strain>
    </source>
</reference>
<dbReference type="AlphaFoldDB" id="X0VUF8"/>
<sequence length="29" mass="2595">RLDDKPTGSALKGAVAGGGIDGTGAGGPV</sequence>
<accession>X0VUF8</accession>
<feature type="non-terminal residue" evidence="2">
    <location>
        <position position="1"/>
    </location>
</feature>
<name>X0VUF8_9ZZZZ</name>
<feature type="compositionally biased region" description="Gly residues" evidence="1">
    <location>
        <begin position="15"/>
        <end position="29"/>
    </location>
</feature>